<proteinExistence type="predicted"/>
<organism evidence="3 4">
    <name type="scientific">Acidiferrimicrobium australe</name>
    <dbReference type="NCBI Taxonomy" id="2664430"/>
    <lineage>
        <taxon>Bacteria</taxon>
        <taxon>Bacillati</taxon>
        <taxon>Actinomycetota</taxon>
        <taxon>Acidimicrobiia</taxon>
        <taxon>Acidimicrobiales</taxon>
        <taxon>Acidimicrobiaceae</taxon>
        <taxon>Acidiferrimicrobium</taxon>
    </lineage>
</organism>
<keyword evidence="4" id="KW-1185">Reference proteome</keyword>
<dbReference type="Pfam" id="PF07228">
    <property type="entry name" value="SpoIIE"/>
    <property type="match status" value="1"/>
</dbReference>
<evidence type="ECO:0000256" key="1">
    <source>
        <dbReference type="ARBA" id="ARBA00022801"/>
    </source>
</evidence>
<dbReference type="InterPro" id="IPR052016">
    <property type="entry name" value="Bact_Sigma-Reg"/>
</dbReference>
<dbReference type="InterPro" id="IPR001932">
    <property type="entry name" value="PPM-type_phosphatase-like_dom"/>
</dbReference>
<dbReference type="SMART" id="SM00331">
    <property type="entry name" value="PP2C_SIG"/>
    <property type="match status" value="1"/>
</dbReference>
<dbReference type="InterPro" id="IPR036457">
    <property type="entry name" value="PPM-type-like_dom_sf"/>
</dbReference>
<dbReference type="PROSITE" id="PS51746">
    <property type="entry name" value="PPM_2"/>
    <property type="match status" value="1"/>
</dbReference>
<protein>
    <submittedName>
        <fullName evidence="3">SpoIIE family protein phosphatase</fullName>
    </submittedName>
</protein>
<evidence type="ECO:0000313" key="4">
    <source>
        <dbReference type="Proteomes" id="UP000437736"/>
    </source>
</evidence>
<dbReference type="Proteomes" id="UP000437736">
    <property type="component" value="Unassembled WGS sequence"/>
</dbReference>
<comment type="caution">
    <text evidence="3">The sequence shown here is derived from an EMBL/GenBank/DDBJ whole genome shotgun (WGS) entry which is preliminary data.</text>
</comment>
<dbReference type="EMBL" id="WJHE01000035">
    <property type="protein sequence ID" value="MST31309.1"/>
    <property type="molecule type" value="Genomic_DNA"/>
</dbReference>
<evidence type="ECO:0000259" key="2">
    <source>
        <dbReference type="PROSITE" id="PS51746"/>
    </source>
</evidence>
<dbReference type="Gene3D" id="3.30.450.40">
    <property type="match status" value="1"/>
</dbReference>
<sequence length="411" mass="43494">MPAGGRLSAEAAVAICELLEASRGVHAGQLGEMICRTAERLGLADARLWLADLQQHCLVPYGGLAGDGEDGCLSIDGTLAGWAYRSGELQCADADSGTAAAWVPLVDGGERLGVLGGEMTDREEATVAGLRLLAGLAARFVASDQRYGDLAARTRRLRPVSVPAEVQRSLLPPLSCATTTTAIGGVLEPAYDIGGDSFDYAVSDDRAWLAVFDAMGHGLNAALMVSLAVSAYRHARRTGADVAGCYERVDETIASQFGPDRFVTGVLAELDTTTGELVYLVAGHHPGVVLRAGRVVRHLGDAVRLPFGLGNGLGPIPSQPTNTRIGAERLEPGDRVLLYTDGVVEARDRAGDFFGLDRLEELLVREDASGSDVPETLRRLVHAVLEHQDQDLQDDATLVLLQWRAIVAPAS</sequence>
<dbReference type="PANTHER" id="PTHR43156">
    <property type="entry name" value="STAGE II SPORULATION PROTEIN E-RELATED"/>
    <property type="match status" value="1"/>
</dbReference>
<feature type="domain" description="PPM-type phosphatase" evidence="2">
    <location>
        <begin position="175"/>
        <end position="403"/>
    </location>
</feature>
<dbReference type="InterPro" id="IPR029016">
    <property type="entry name" value="GAF-like_dom_sf"/>
</dbReference>
<dbReference type="Gene3D" id="3.60.40.10">
    <property type="entry name" value="PPM-type phosphatase domain"/>
    <property type="match status" value="1"/>
</dbReference>
<dbReference type="SUPFAM" id="SSF81606">
    <property type="entry name" value="PP2C-like"/>
    <property type="match status" value="1"/>
</dbReference>
<evidence type="ECO:0000313" key="3">
    <source>
        <dbReference type="EMBL" id="MST31309.1"/>
    </source>
</evidence>
<accession>A0ABW9QNN1</accession>
<dbReference type="PANTHER" id="PTHR43156:SF2">
    <property type="entry name" value="STAGE II SPORULATION PROTEIN E"/>
    <property type="match status" value="1"/>
</dbReference>
<name>A0ABW9QNN1_9ACTN</name>
<reference evidence="3 4" key="1">
    <citation type="submission" date="2019-11" db="EMBL/GenBank/DDBJ databases">
        <title>Acidiferrimicrobium australis gen. nov., sp. nov., an acidophilic and obligately heterotrophic, member of the Actinobacteria that catalyses dissimilatory oxido- reduction of iron isolated from metal-rich acidic water in Chile.</title>
        <authorList>
            <person name="Gonzalez D."/>
            <person name="Huber K."/>
            <person name="Hedrich S."/>
            <person name="Rojas-Villalobos C."/>
            <person name="Quatrini R."/>
            <person name="Dinamarca M.A."/>
            <person name="Schwarz A."/>
            <person name="Canales C."/>
            <person name="Nancucheo I."/>
        </authorList>
    </citation>
    <scope>NUCLEOTIDE SEQUENCE [LARGE SCALE GENOMIC DNA]</scope>
    <source>
        <strain evidence="3 4">USS-CCA1</strain>
    </source>
</reference>
<keyword evidence="1" id="KW-0378">Hydrolase</keyword>
<gene>
    <name evidence="3" type="ORF">GHK86_01000</name>
</gene>